<name>A0A2K8IBS1_9CAUD</name>
<evidence type="ECO:0000313" key="1">
    <source>
        <dbReference type="EMBL" id="ASZ72207.1"/>
    </source>
</evidence>
<dbReference type="EMBL" id="MF490237">
    <property type="protein sequence ID" value="ASZ72207.1"/>
    <property type="molecule type" value="Genomic_DNA"/>
</dbReference>
<reference evidence="1 2" key="1">
    <citation type="submission" date="2017-07" db="EMBL/GenBank/DDBJ databases">
        <title>Use of a Phage Cocktail against Pseudomonas aeruginosa Infections.</title>
        <authorList>
            <person name="Forti F."/>
            <person name="Roach D."/>
            <person name="Cafora M."/>
            <person name="Pasini M."/>
            <person name="Horner D.S."/>
            <person name="Briani F."/>
            <person name="Debarbieux L."/>
            <person name="Ghisotti D."/>
        </authorList>
    </citation>
    <scope>NUCLEOTIDE SEQUENCE [LARGE SCALE GENOMIC DNA]</scope>
</reference>
<protein>
    <submittedName>
        <fullName evidence="1">Uncharacterized protein</fullName>
    </submittedName>
</protein>
<keyword evidence="2" id="KW-1185">Reference proteome</keyword>
<gene>
    <name evidence="1" type="ORF">vBPaePE220_00067</name>
</gene>
<accession>A0A2K8IBS1</accession>
<organism evidence="1 2">
    <name type="scientific">Pseudomonas phage vB_PaeP_E220</name>
    <dbReference type="NCBI Taxonomy" id="2034343"/>
    <lineage>
        <taxon>Viruses</taxon>
        <taxon>Duplodnaviria</taxon>
        <taxon>Heunggongvirae</taxon>
        <taxon>Uroviricota</taxon>
        <taxon>Caudoviricetes</taxon>
        <taxon>Hollowayvirus</taxon>
        <taxon>Hollowayvirus E220</taxon>
    </lineage>
</organism>
<evidence type="ECO:0000313" key="2">
    <source>
        <dbReference type="Proteomes" id="UP000241174"/>
    </source>
</evidence>
<proteinExistence type="predicted"/>
<sequence length="85" mass="8964">MARHALPWLGHRAVETHDAAGRFVALGDQRAPLQDLFHVLQADHPGPAAELLELAGPLHNNPGQVADLFLARLAAGGLAVVPAVR</sequence>
<dbReference type="Proteomes" id="UP000241174">
    <property type="component" value="Genome"/>
</dbReference>